<comment type="similarity">
    <text evidence="6">Belongs to the BCD1 family.</text>
</comment>
<dbReference type="GO" id="GO:0070761">
    <property type="term" value="C:pre-snoRNP complex"/>
    <property type="evidence" value="ECO:0007669"/>
    <property type="project" value="TreeGrafter"/>
</dbReference>
<dbReference type="SUPFAM" id="SSF144232">
    <property type="entry name" value="HIT/MYND zinc finger-like"/>
    <property type="match status" value="1"/>
</dbReference>
<dbReference type="CDD" id="cd23023">
    <property type="entry name" value="zf-HIT_BCD1"/>
    <property type="match status" value="1"/>
</dbReference>
<sequence>MAPCGVCSERDHKYTCPRCSTLTCSAECAKQHKATTGCTGERDKAAYVPMNEYTWGRLMDDYTFLEDMGRKVSDWGTEIVRSGYLSHQPQPRRGRGGARGNMRRTAATRADGRRAFLRTQLDLRDIDVELLPDGMARRKLNQSFWDSRCARATSRACNRVLTRKRSKTAMLTLELVLHAPKDTLALATNPPPPITVFSHRVDFSRTLQDAVRTTVTEQSKRKGKSAAPALPEWATGLVDDAAETLYLIAQTDIGPSGKTTAFRELDATCKLSKALRNSTFVEFPTIHIWDADAFDGPLVNQPAAALDGQPPAKRRKVDASKGKSNMLALIGEYESDEGEGSEGGEDDDALDAVAQYDSDIEDEDLTPDPVMDGSAYLIEDADDQGDEDAEGEEEEEENMDEESLLAAANAALQMQRQRKRDNGLSVVSPGDEYGTFAGDD</sequence>
<evidence type="ECO:0000256" key="1">
    <source>
        <dbReference type="ARBA" id="ARBA00022553"/>
    </source>
</evidence>
<keyword evidence="11" id="KW-1185">Reference proteome</keyword>
<dbReference type="FunCoup" id="A0A165QV23">
    <property type="interactions" value="16"/>
</dbReference>
<evidence type="ECO:0000256" key="5">
    <source>
        <dbReference type="ARBA" id="ARBA00049598"/>
    </source>
</evidence>
<dbReference type="InterPro" id="IPR057721">
    <property type="entry name" value="BCD1_alpha/beta"/>
</dbReference>
<evidence type="ECO:0000256" key="8">
    <source>
        <dbReference type="SAM" id="MobiDB-lite"/>
    </source>
</evidence>
<dbReference type="Pfam" id="PF04438">
    <property type="entry name" value="zf-HIT"/>
    <property type="match status" value="1"/>
</dbReference>
<evidence type="ECO:0000313" key="10">
    <source>
        <dbReference type="EMBL" id="KZW04113.1"/>
    </source>
</evidence>
<evidence type="ECO:0000256" key="6">
    <source>
        <dbReference type="ARBA" id="ARBA00049654"/>
    </source>
</evidence>
<dbReference type="InParanoid" id="A0A165QV23"/>
<gene>
    <name evidence="10" type="ORF">EXIGLDRAFT_15451</name>
</gene>
<name>A0A165QV23_EXIGL</name>
<dbReference type="GO" id="GO:0000492">
    <property type="term" value="P:box C/D snoRNP assembly"/>
    <property type="evidence" value="ECO:0007669"/>
    <property type="project" value="TreeGrafter"/>
</dbReference>
<dbReference type="GO" id="GO:0005634">
    <property type="term" value="C:nucleus"/>
    <property type="evidence" value="ECO:0007669"/>
    <property type="project" value="TreeGrafter"/>
</dbReference>
<dbReference type="InterPro" id="IPR007529">
    <property type="entry name" value="Znf_HIT"/>
</dbReference>
<keyword evidence="3 7" id="KW-0863">Zinc-finger</keyword>
<dbReference type="PANTHER" id="PTHR13483">
    <property type="entry name" value="BOX C_D SNORNA PROTEIN 1-RELATED"/>
    <property type="match status" value="1"/>
</dbReference>
<dbReference type="InterPro" id="IPR051639">
    <property type="entry name" value="BCD1"/>
</dbReference>
<dbReference type="GO" id="GO:0000463">
    <property type="term" value="P:maturation of LSU-rRNA from tricistronic rRNA transcript (SSU-rRNA, 5.8S rRNA, LSU-rRNA)"/>
    <property type="evidence" value="ECO:0007669"/>
    <property type="project" value="TreeGrafter"/>
</dbReference>
<evidence type="ECO:0000256" key="2">
    <source>
        <dbReference type="ARBA" id="ARBA00022723"/>
    </source>
</evidence>
<dbReference type="STRING" id="1314781.A0A165QV23"/>
<feature type="region of interest" description="Disordered" evidence="8">
    <location>
        <begin position="352"/>
        <end position="440"/>
    </location>
</feature>
<feature type="domain" description="HIT-type" evidence="9">
    <location>
        <begin position="4"/>
        <end position="38"/>
    </location>
</feature>
<feature type="region of interest" description="Disordered" evidence="8">
    <location>
        <begin position="83"/>
        <end position="107"/>
    </location>
</feature>
<dbReference type="GO" id="GO:0008270">
    <property type="term" value="F:zinc ion binding"/>
    <property type="evidence" value="ECO:0007669"/>
    <property type="project" value="UniProtKB-UniRule"/>
</dbReference>
<dbReference type="GO" id="GO:0048254">
    <property type="term" value="P:snoRNA localization"/>
    <property type="evidence" value="ECO:0007669"/>
    <property type="project" value="TreeGrafter"/>
</dbReference>
<keyword evidence="2" id="KW-0479">Metal-binding</keyword>
<dbReference type="OrthoDB" id="272357at2759"/>
<evidence type="ECO:0000256" key="7">
    <source>
        <dbReference type="PROSITE-ProRule" id="PRU00453"/>
    </source>
</evidence>
<dbReference type="Proteomes" id="UP000077266">
    <property type="component" value="Unassembled WGS sequence"/>
</dbReference>
<dbReference type="Pfam" id="PF25790">
    <property type="entry name" value="BCD1"/>
    <property type="match status" value="1"/>
</dbReference>
<dbReference type="AlphaFoldDB" id="A0A165QV23"/>
<evidence type="ECO:0000313" key="11">
    <source>
        <dbReference type="Proteomes" id="UP000077266"/>
    </source>
</evidence>
<dbReference type="Gene3D" id="3.30.60.190">
    <property type="match status" value="1"/>
</dbReference>
<proteinExistence type="inferred from homology"/>
<evidence type="ECO:0000256" key="4">
    <source>
        <dbReference type="ARBA" id="ARBA00022833"/>
    </source>
</evidence>
<dbReference type="PANTHER" id="PTHR13483:SF3">
    <property type="entry name" value="BOX C_D SNORNA PROTEIN 1"/>
    <property type="match status" value="1"/>
</dbReference>
<comment type="function">
    <text evidence="5">Required for box C/D snoRNAs accumulation involved in snoRNA processing, snoRNA transport to the nucleolus and ribosome biogenesis.</text>
</comment>
<dbReference type="EMBL" id="KV425882">
    <property type="protein sequence ID" value="KZW04113.1"/>
    <property type="molecule type" value="Genomic_DNA"/>
</dbReference>
<evidence type="ECO:0000256" key="3">
    <source>
        <dbReference type="ARBA" id="ARBA00022771"/>
    </source>
</evidence>
<keyword evidence="4" id="KW-0862">Zinc</keyword>
<accession>A0A165QV23</accession>
<reference evidence="10 11" key="1">
    <citation type="journal article" date="2016" name="Mol. Biol. Evol.">
        <title>Comparative Genomics of Early-Diverging Mushroom-Forming Fungi Provides Insights into the Origins of Lignocellulose Decay Capabilities.</title>
        <authorList>
            <person name="Nagy L.G."/>
            <person name="Riley R."/>
            <person name="Tritt A."/>
            <person name="Adam C."/>
            <person name="Daum C."/>
            <person name="Floudas D."/>
            <person name="Sun H."/>
            <person name="Yadav J.S."/>
            <person name="Pangilinan J."/>
            <person name="Larsson K.H."/>
            <person name="Matsuura K."/>
            <person name="Barry K."/>
            <person name="Labutti K."/>
            <person name="Kuo R."/>
            <person name="Ohm R.A."/>
            <person name="Bhattacharya S.S."/>
            <person name="Shirouzu T."/>
            <person name="Yoshinaga Y."/>
            <person name="Martin F.M."/>
            <person name="Grigoriev I.V."/>
            <person name="Hibbett D.S."/>
        </authorList>
    </citation>
    <scope>NUCLEOTIDE SEQUENCE [LARGE SCALE GENOMIC DNA]</scope>
    <source>
        <strain evidence="10 11">HHB12029</strain>
    </source>
</reference>
<organism evidence="10 11">
    <name type="scientific">Exidia glandulosa HHB12029</name>
    <dbReference type="NCBI Taxonomy" id="1314781"/>
    <lineage>
        <taxon>Eukaryota</taxon>
        <taxon>Fungi</taxon>
        <taxon>Dikarya</taxon>
        <taxon>Basidiomycota</taxon>
        <taxon>Agaricomycotina</taxon>
        <taxon>Agaricomycetes</taxon>
        <taxon>Auriculariales</taxon>
        <taxon>Exidiaceae</taxon>
        <taxon>Exidia</taxon>
    </lineage>
</organism>
<protein>
    <recommendedName>
        <fullName evidence="9">HIT-type domain-containing protein</fullName>
    </recommendedName>
</protein>
<dbReference type="PROSITE" id="PS51083">
    <property type="entry name" value="ZF_HIT"/>
    <property type="match status" value="1"/>
</dbReference>
<evidence type="ECO:0000259" key="9">
    <source>
        <dbReference type="PROSITE" id="PS51083"/>
    </source>
</evidence>
<feature type="compositionally biased region" description="Acidic residues" evidence="8">
    <location>
        <begin position="379"/>
        <end position="403"/>
    </location>
</feature>
<keyword evidence="1" id="KW-0597">Phosphoprotein</keyword>